<name>A0ACA9PV50_9GLOM</name>
<organism evidence="1 2">
    <name type="scientific">Acaulospora colombiana</name>
    <dbReference type="NCBI Taxonomy" id="27376"/>
    <lineage>
        <taxon>Eukaryota</taxon>
        <taxon>Fungi</taxon>
        <taxon>Fungi incertae sedis</taxon>
        <taxon>Mucoromycota</taxon>
        <taxon>Glomeromycotina</taxon>
        <taxon>Glomeromycetes</taxon>
        <taxon>Diversisporales</taxon>
        <taxon>Acaulosporaceae</taxon>
        <taxon>Acaulospora</taxon>
    </lineage>
</organism>
<accession>A0ACA9PV50</accession>
<evidence type="ECO:0000313" key="1">
    <source>
        <dbReference type="EMBL" id="CAG8723530.1"/>
    </source>
</evidence>
<dbReference type="Proteomes" id="UP000789525">
    <property type="component" value="Unassembled WGS sequence"/>
</dbReference>
<gene>
    <name evidence="1" type="ORF">ACOLOM_LOCUS11245</name>
</gene>
<comment type="caution">
    <text evidence="1">The sequence shown here is derived from an EMBL/GenBank/DDBJ whole genome shotgun (WGS) entry which is preliminary data.</text>
</comment>
<feature type="non-terminal residue" evidence="1">
    <location>
        <position position="345"/>
    </location>
</feature>
<protein>
    <submittedName>
        <fullName evidence="1">1539_t:CDS:1</fullName>
    </submittedName>
</protein>
<keyword evidence="2" id="KW-1185">Reference proteome</keyword>
<evidence type="ECO:0000313" key="2">
    <source>
        <dbReference type="Proteomes" id="UP000789525"/>
    </source>
</evidence>
<sequence length="345" mass="36766">VAPAAVIAVNLAGQVKSAVEGELDLGLGIGLKLTPQTDWDVPRLLVLAVAMGTALRAKAVVCAMEEQFVPIGATLIFENMCRGIMKRGLLYGPQTDILTYEGCSTNSEVGQTYETRQQCDEYPFASTREGGSGAYIGCVPWWQNQWQGIYFSSWLSSVGLRNGDRFRVVLQGIDCTTVPQSDLEPPDVAGLAKRQSDGELVFTGSSANGTWLNQTMFGNLTSNEGRGAFVVPLPDLKAGVYNVPIQLNGGNISAMAAYDEDGEELARQNHTTTSATLSFTIEDDDVNVVAVAWASDKQVQLDYNARRSPLPSTSSSADTSQPTGTPSAGGSRLGVAQPVYLLTAI</sequence>
<reference evidence="1" key="1">
    <citation type="submission" date="2021-06" db="EMBL/GenBank/DDBJ databases">
        <authorList>
            <person name="Kallberg Y."/>
            <person name="Tangrot J."/>
            <person name="Rosling A."/>
        </authorList>
    </citation>
    <scope>NUCLEOTIDE SEQUENCE</scope>
    <source>
        <strain evidence="1">CL356</strain>
    </source>
</reference>
<dbReference type="EMBL" id="CAJVPT010039725">
    <property type="protein sequence ID" value="CAG8723530.1"/>
    <property type="molecule type" value="Genomic_DNA"/>
</dbReference>
<feature type="non-terminal residue" evidence="1">
    <location>
        <position position="1"/>
    </location>
</feature>
<proteinExistence type="predicted"/>